<dbReference type="SUPFAM" id="SSF55961">
    <property type="entry name" value="Bet v1-like"/>
    <property type="match status" value="1"/>
</dbReference>
<sequence>MPAIERTITVPGRQDAVWAFLSDFTTTEQWDPPTQSTERVEGDGGVGTRYRNVSKVLGSETEIIYTVTAFDAPHRMELDGVTSSMRMHDTVQVEQQGDEVRVTYRAEFEPQGAAKLATPLMPPALKVLGDAAASQMEECLRRLD</sequence>
<protein>
    <submittedName>
        <fullName evidence="1">SRPBCC family protein</fullName>
    </submittedName>
</protein>
<proteinExistence type="predicted"/>
<keyword evidence="2" id="KW-1185">Reference proteome</keyword>
<dbReference type="InterPro" id="IPR023393">
    <property type="entry name" value="START-like_dom_sf"/>
</dbReference>
<dbReference type="EMBL" id="JBHLXH010000001">
    <property type="protein sequence ID" value="MFC0221050.1"/>
    <property type="molecule type" value="Genomic_DNA"/>
</dbReference>
<organism evidence="1 2">
    <name type="scientific">Nocardioides zeicaulis</name>
    <dbReference type="NCBI Taxonomy" id="1776857"/>
    <lineage>
        <taxon>Bacteria</taxon>
        <taxon>Bacillati</taxon>
        <taxon>Actinomycetota</taxon>
        <taxon>Actinomycetes</taxon>
        <taxon>Propionibacteriales</taxon>
        <taxon>Nocardioidaceae</taxon>
        <taxon>Nocardioides</taxon>
    </lineage>
</organism>
<accession>A0ABV6DWE3</accession>
<dbReference type="Pfam" id="PF10604">
    <property type="entry name" value="Polyketide_cyc2"/>
    <property type="match status" value="1"/>
</dbReference>
<comment type="caution">
    <text evidence="1">The sequence shown here is derived from an EMBL/GenBank/DDBJ whole genome shotgun (WGS) entry which is preliminary data.</text>
</comment>
<dbReference type="Proteomes" id="UP001589698">
    <property type="component" value="Unassembled WGS sequence"/>
</dbReference>
<dbReference type="RefSeq" id="WP_378516759.1">
    <property type="nucleotide sequence ID" value="NZ_CBCSDI010000003.1"/>
</dbReference>
<dbReference type="InterPro" id="IPR019587">
    <property type="entry name" value="Polyketide_cyclase/dehydratase"/>
</dbReference>
<gene>
    <name evidence="1" type="ORF">ACFFJG_01050</name>
</gene>
<name>A0ABV6DWE3_9ACTN</name>
<dbReference type="Gene3D" id="3.30.530.20">
    <property type="match status" value="1"/>
</dbReference>
<reference evidence="1 2" key="1">
    <citation type="submission" date="2024-09" db="EMBL/GenBank/DDBJ databases">
        <authorList>
            <person name="Sun Q."/>
            <person name="Mori K."/>
        </authorList>
    </citation>
    <scope>NUCLEOTIDE SEQUENCE [LARGE SCALE GENOMIC DNA]</scope>
    <source>
        <strain evidence="1 2">CCM 8654</strain>
    </source>
</reference>
<evidence type="ECO:0000313" key="2">
    <source>
        <dbReference type="Proteomes" id="UP001589698"/>
    </source>
</evidence>
<evidence type="ECO:0000313" key="1">
    <source>
        <dbReference type="EMBL" id="MFC0221050.1"/>
    </source>
</evidence>